<dbReference type="PANTHER" id="PTHR31793:SF27">
    <property type="entry name" value="NOVEL THIOESTERASE SUPERFAMILY DOMAIN AND SAPOSIN A-TYPE DOMAIN CONTAINING PROTEIN (0610012H03RIK)"/>
    <property type="match status" value="1"/>
</dbReference>
<evidence type="ECO:0000313" key="5">
    <source>
        <dbReference type="Proteomes" id="UP000007881"/>
    </source>
</evidence>
<dbReference type="InterPro" id="IPR050563">
    <property type="entry name" value="4-hydroxybenzoyl-CoA_TE"/>
</dbReference>
<dbReference type="NCBIfam" id="TIGR00051">
    <property type="entry name" value="YbgC/FadM family acyl-CoA thioesterase"/>
    <property type="match status" value="1"/>
</dbReference>
<feature type="compositionally biased region" description="Basic and acidic residues" evidence="3">
    <location>
        <begin position="1"/>
        <end position="15"/>
    </location>
</feature>
<dbReference type="SUPFAM" id="SSF54637">
    <property type="entry name" value="Thioesterase/thiol ester dehydrase-isomerase"/>
    <property type="match status" value="1"/>
</dbReference>
<proteinExistence type="inferred from homology"/>
<reference evidence="4 5" key="1">
    <citation type="submission" date="2012-02" db="EMBL/GenBank/DDBJ databases">
        <title>Complete genome sequence of Phycisphaera mikurensis NBRC 102666.</title>
        <authorList>
            <person name="Ankai A."/>
            <person name="Hosoyama A."/>
            <person name="Terui Y."/>
            <person name="Sekine M."/>
            <person name="Fukai R."/>
            <person name="Kato Y."/>
            <person name="Nakamura S."/>
            <person name="Yamada-Narita S."/>
            <person name="Kawakoshi A."/>
            <person name="Fukunaga Y."/>
            <person name="Yamazaki S."/>
            <person name="Fujita N."/>
        </authorList>
    </citation>
    <scope>NUCLEOTIDE SEQUENCE [LARGE SCALE GENOMIC DNA]</scope>
    <source>
        <strain evidence="5">NBRC 102666 / KCTC 22515 / FYK2301M01</strain>
    </source>
</reference>
<name>I0ICG5_PHYMF</name>
<accession>I0ICG5</accession>
<dbReference type="eggNOG" id="COG0824">
    <property type="taxonomic scope" value="Bacteria"/>
</dbReference>
<keyword evidence="2 4" id="KW-0378">Hydrolase</keyword>
<dbReference type="KEGG" id="phm:PSMK_07940"/>
<dbReference type="EMBL" id="AP012338">
    <property type="protein sequence ID" value="BAM02953.1"/>
    <property type="molecule type" value="Genomic_DNA"/>
</dbReference>
<evidence type="ECO:0000256" key="3">
    <source>
        <dbReference type="SAM" id="MobiDB-lite"/>
    </source>
</evidence>
<sequence>MNLDPKPNDDRDERPQAGAAGPRVLRRDPAGLAVAIAVTLRVRYPECDPMRVAHHGVYASWFEIARTELLRARGLSYRDCEASGVYFVVARLSTRFRRPAAYDDLLAVEVEATASAGVKIEHRYRLLRGSELLATGETTLACVDAGGRLQPVPAALLASAAPGG</sequence>
<evidence type="ECO:0000313" key="4">
    <source>
        <dbReference type="EMBL" id="BAM02953.1"/>
    </source>
</evidence>
<gene>
    <name evidence="4" type="ordered locus">PSMK_07940</name>
</gene>
<dbReference type="InterPro" id="IPR029069">
    <property type="entry name" value="HotDog_dom_sf"/>
</dbReference>
<dbReference type="Gene3D" id="3.10.129.10">
    <property type="entry name" value="Hotdog Thioesterase"/>
    <property type="match status" value="1"/>
</dbReference>
<dbReference type="STRING" id="1142394.PSMK_07940"/>
<dbReference type="RefSeq" id="WP_014436173.1">
    <property type="nucleotide sequence ID" value="NC_017080.1"/>
</dbReference>
<dbReference type="InterPro" id="IPR006684">
    <property type="entry name" value="YbgC/YbaW"/>
</dbReference>
<dbReference type="Pfam" id="PF13279">
    <property type="entry name" value="4HBT_2"/>
    <property type="match status" value="1"/>
</dbReference>
<evidence type="ECO:0000256" key="2">
    <source>
        <dbReference type="ARBA" id="ARBA00022801"/>
    </source>
</evidence>
<dbReference type="OrthoDB" id="9800856at2"/>
<comment type="similarity">
    <text evidence="1">Belongs to the 4-hydroxybenzoyl-CoA thioesterase family.</text>
</comment>
<organism evidence="4 5">
    <name type="scientific">Phycisphaera mikurensis (strain NBRC 102666 / KCTC 22515 / FYK2301M01)</name>
    <dbReference type="NCBI Taxonomy" id="1142394"/>
    <lineage>
        <taxon>Bacteria</taxon>
        <taxon>Pseudomonadati</taxon>
        <taxon>Planctomycetota</taxon>
        <taxon>Phycisphaerae</taxon>
        <taxon>Phycisphaerales</taxon>
        <taxon>Phycisphaeraceae</taxon>
        <taxon>Phycisphaera</taxon>
    </lineage>
</organism>
<feature type="region of interest" description="Disordered" evidence="3">
    <location>
        <begin position="1"/>
        <end position="22"/>
    </location>
</feature>
<dbReference type="PANTHER" id="PTHR31793">
    <property type="entry name" value="4-HYDROXYBENZOYL-COA THIOESTERASE FAMILY MEMBER"/>
    <property type="match status" value="1"/>
</dbReference>
<protein>
    <submittedName>
        <fullName evidence="4">Putative hydrolase</fullName>
    </submittedName>
</protein>
<evidence type="ECO:0000256" key="1">
    <source>
        <dbReference type="ARBA" id="ARBA00005953"/>
    </source>
</evidence>
<dbReference type="HOGENOM" id="CLU_101141_3_2_0"/>
<dbReference type="CDD" id="cd00586">
    <property type="entry name" value="4HBT"/>
    <property type="match status" value="1"/>
</dbReference>
<dbReference type="AlphaFoldDB" id="I0ICG5"/>
<keyword evidence="5" id="KW-1185">Reference proteome</keyword>
<dbReference type="Proteomes" id="UP000007881">
    <property type="component" value="Chromosome"/>
</dbReference>
<dbReference type="GO" id="GO:0047617">
    <property type="term" value="F:fatty acyl-CoA hydrolase activity"/>
    <property type="evidence" value="ECO:0007669"/>
    <property type="project" value="TreeGrafter"/>
</dbReference>